<evidence type="ECO:0000256" key="1">
    <source>
        <dbReference type="SAM" id="SignalP"/>
    </source>
</evidence>
<evidence type="ECO:0000313" key="2">
    <source>
        <dbReference type="EMBL" id="MDC2888046.1"/>
    </source>
</evidence>
<comment type="caution">
    <text evidence="2">The sequence shown here is derived from an EMBL/GenBank/DDBJ whole genome shotgun (WGS) entry which is preliminary data.</text>
</comment>
<accession>A0ABT5F942</accession>
<proteinExistence type="predicted"/>
<organism evidence="2 3">
    <name type="scientific">Psychrosphaera algicola</name>
    <dbReference type="NCBI Taxonomy" id="3023714"/>
    <lineage>
        <taxon>Bacteria</taxon>
        <taxon>Pseudomonadati</taxon>
        <taxon>Pseudomonadota</taxon>
        <taxon>Gammaproteobacteria</taxon>
        <taxon>Alteromonadales</taxon>
        <taxon>Pseudoalteromonadaceae</taxon>
        <taxon>Psychrosphaera</taxon>
    </lineage>
</organism>
<dbReference type="RefSeq" id="WP_272179777.1">
    <property type="nucleotide sequence ID" value="NZ_JAQOMS010000002.1"/>
</dbReference>
<keyword evidence="3" id="KW-1185">Reference proteome</keyword>
<evidence type="ECO:0000313" key="3">
    <source>
        <dbReference type="Proteomes" id="UP001528411"/>
    </source>
</evidence>
<keyword evidence="1" id="KW-0732">Signal</keyword>
<dbReference type="EMBL" id="JAQOMS010000002">
    <property type="protein sequence ID" value="MDC2888046.1"/>
    <property type="molecule type" value="Genomic_DNA"/>
</dbReference>
<sequence>MMFKFRRPNLLPKPLFSVVCLTFAFQSLAVNAFDINNDDDAKTVNQRVPTEELVEGIKSSDGRWFEVEMIVFARKDASSTRELFDNTIKNLKPRRKWDLLSPMFTPDLTRYLANLDNCWSERDPFTDPSYVNLSESLDLPAYAEQNETGLNDEAIYDDIDGERFDNEPVNTADGSLYKTAEGSQYNTAEGSDFAMVNGNDITEGEAGKVEIITLSDDLAEIQQANRFYQQFTQYQQLMDSNWQFSANLCLLPNESKPLVWQLISGNLTSTNTYNQALPITDMKKRPTGPDFDDLHNVYLLSPDNLQLMAHYKK</sequence>
<reference evidence="2 3" key="1">
    <citation type="submission" date="2023-01" db="EMBL/GenBank/DDBJ databases">
        <title>Psychrosphaera sp. nov., isolated from marine algae.</title>
        <authorList>
            <person name="Bayburt H."/>
            <person name="Choi B.J."/>
            <person name="Kim J.M."/>
            <person name="Choi D.G."/>
            <person name="Jeon C.O."/>
        </authorList>
    </citation>
    <scope>NUCLEOTIDE SEQUENCE [LARGE SCALE GENOMIC DNA]</scope>
    <source>
        <strain evidence="2 3">G1-22</strain>
    </source>
</reference>
<dbReference type="Proteomes" id="UP001528411">
    <property type="component" value="Unassembled WGS sequence"/>
</dbReference>
<protein>
    <submittedName>
        <fullName evidence="2">Uncharacterized protein</fullName>
    </submittedName>
</protein>
<feature type="signal peptide" evidence="1">
    <location>
        <begin position="1"/>
        <end position="32"/>
    </location>
</feature>
<name>A0ABT5F942_9GAMM</name>
<feature type="chain" id="PRO_5045368447" evidence="1">
    <location>
        <begin position="33"/>
        <end position="313"/>
    </location>
</feature>
<gene>
    <name evidence="2" type="ORF">PN838_03430</name>
</gene>